<evidence type="ECO:0000259" key="8">
    <source>
        <dbReference type="PROSITE" id="PS51296"/>
    </source>
</evidence>
<dbReference type="GO" id="GO:0046872">
    <property type="term" value="F:metal ion binding"/>
    <property type="evidence" value="ECO:0007669"/>
    <property type="project" value="UniProtKB-KW"/>
</dbReference>
<dbReference type="Gene3D" id="2.102.10.10">
    <property type="entry name" value="Rieske [2Fe-2S] iron-sulphur domain"/>
    <property type="match status" value="1"/>
</dbReference>
<evidence type="ECO:0000313" key="9">
    <source>
        <dbReference type="EMBL" id="TRX98157.1"/>
    </source>
</evidence>
<feature type="transmembrane region" description="Helical" evidence="7">
    <location>
        <begin position="638"/>
        <end position="655"/>
    </location>
</feature>
<evidence type="ECO:0000256" key="4">
    <source>
        <dbReference type="ARBA" id="ARBA00023014"/>
    </source>
</evidence>
<dbReference type="InterPro" id="IPR017941">
    <property type="entry name" value="Rieske_2Fe-2S"/>
</dbReference>
<comment type="cofactor">
    <cofactor evidence="5">
        <name>[2Fe-2S] cluster</name>
        <dbReference type="ChEBI" id="CHEBI:190135"/>
    </cofactor>
</comment>
<dbReference type="EMBL" id="VFLP01000003">
    <property type="protein sequence ID" value="TRX98157.1"/>
    <property type="molecule type" value="Genomic_DNA"/>
</dbReference>
<dbReference type="CDD" id="cd03467">
    <property type="entry name" value="Rieske"/>
    <property type="match status" value="1"/>
</dbReference>
<keyword evidence="7" id="KW-0472">Membrane</keyword>
<dbReference type="AlphaFoldDB" id="A0A553ID86"/>
<dbReference type="Proteomes" id="UP000319160">
    <property type="component" value="Unassembled WGS sequence"/>
</dbReference>
<dbReference type="PROSITE" id="PS51296">
    <property type="entry name" value="RIESKE"/>
    <property type="match status" value="1"/>
</dbReference>
<dbReference type="PANTHER" id="PTHR21496">
    <property type="entry name" value="FERREDOXIN-RELATED"/>
    <property type="match status" value="1"/>
</dbReference>
<dbReference type="Pfam" id="PF00355">
    <property type="entry name" value="Rieske"/>
    <property type="match status" value="1"/>
</dbReference>
<feature type="domain" description="Rieske" evidence="8">
    <location>
        <begin position="90"/>
        <end position="172"/>
    </location>
</feature>
<keyword evidence="1" id="KW-0001">2Fe-2S</keyword>
<feature type="region of interest" description="Disordered" evidence="6">
    <location>
        <begin position="693"/>
        <end position="722"/>
    </location>
</feature>
<dbReference type="SUPFAM" id="SSF50022">
    <property type="entry name" value="ISP domain"/>
    <property type="match status" value="1"/>
</dbReference>
<feature type="region of interest" description="Disordered" evidence="6">
    <location>
        <begin position="594"/>
        <end position="630"/>
    </location>
</feature>
<keyword evidence="7" id="KW-1133">Transmembrane helix</keyword>
<protein>
    <recommendedName>
        <fullName evidence="8">Rieske domain-containing protein</fullName>
    </recommendedName>
</protein>
<feature type="transmembrane region" description="Helical" evidence="7">
    <location>
        <begin position="547"/>
        <end position="580"/>
    </location>
</feature>
<feature type="compositionally biased region" description="Polar residues" evidence="6">
    <location>
        <begin position="505"/>
        <end position="524"/>
    </location>
</feature>
<feature type="compositionally biased region" description="Basic and acidic residues" evidence="6">
    <location>
        <begin position="693"/>
        <end position="711"/>
    </location>
</feature>
<proteinExistence type="predicted"/>
<dbReference type="STRING" id="2512241.A0A553ID86"/>
<evidence type="ECO:0000256" key="2">
    <source>
        <dbReference type="ARBA" id="ARBA00022723"/>
    </source>
</evidence>
<keyword evidence="3" id="KW-0408">Iron</keyword>
<reference evidence="10" key="1">
    <citation type="submission" date="2019-06" db="EMBL/GenBank/DDBJ databases">
        <title>Draft genome sequence of the griseofulvin-producing fungus Xylaria cubensis strain G536.</title>
        <authorList>
            <person name="Mead M.E."/>
            <person name="Raja H.A."/>
            <person name="Steenwyk J.L."/>
            <person name="Knowles S.L."/>
            <person name="Oberlies N.H."/>
            <person name="Rokas A."/>
        </authorList>
    </citation>
    <scope>NUCLEOTIDE SEQUENCE [LARGE SCALE GENOMIC DNA]</scope>
    <source>
        <strain evidence="10">G536</strain>
    </source>
</reference>
<evidence type="ECO:0000256" key="7">
    <source>
        <dbReference type="SAM" id="Phobius"/>
    </source>
</evidence>
<keyword evidence="2" id="KW-0479">Metal-binding</keyword>
<dbReference type="PANTHER" id="PTHR21496:SF0">
    <property type="entry name" value="RIESKE DOMAIN-CONTAINING PROTEIN"/>
    <property type="match status" value="1"/>
</dbReference>
<dbReference type="GO" id="GO:0051537">
    <property type="term" value="F:2 iron, 2 sulfur cluster binding"/>
    <property type="evidence" value="ECO:0007669"/>
    <property type="project" value="UniProtKB-KW"/>
</dbReference>
<sequence>MLHKALQHIPVQVSFNAPSRKRDAWFFAGLVSTFPNLTESGTHVLDEQRLCGNGESLPGCKVYHVSSGDGSQAEQIEGDAMTLHNGVALQDQVLIFRYKGKVHAVDNKCPHSAFPLAKGTPFDIEDFGVVLSAGITCPKHGWSFDLFTGRADRNNYMLRTWEVQLRPVKDIATEDTEDTQEGLEMVTTTMMAATGVAFWSWMVRDTSKADDDHQVRYVVSQSASLLGTQPTNPLYSLNLPTQLPTASYSSTVLLSIRDAGQSGEIGDQLTQTNTAYNHLTATPFPLLETQFRRTGDDDKTRASLLAPLLLSLLLRLREKEKKTSPTRLTRQQYSKMQPPLPLLTLLFTSLTAAVPYPRDSLRDHGFGYLMQQECGEYCGAQNELCCSADEACYTSAGTPMCTGVTHLLVDRDYTTTWTETHTYTSTISSWYVPTTTAGVGTDGGPCVPPAGSGQIACGPICCANWQYCAYEGQCVANAGFSTWTEVVTTGTYVTTQFSAPYRPTSGPSATQTSPTGTFASATESASNTSPAAVSTANNGLSAGAIAGIVIGTIAGVILLLLLCFCCIARGLWGVVAGIFGGGKKRRSSERIEVTEERYSRHGSASAAAARPTHRTWFGGGGRPATAASRKEKKSSGGGLAWLIAAIGALAILLGLRRGDKRKASSHRPSRSDWSSSYYSDSYTATSPILVRIGERVDRDNRASRDAHDNRGGRGPRLVPRESNAFTKTLMSRCRFL</sequence>
<evidence type="ECO:0000256" key="5">
    <source>
        <dbReference type="ARBA" id="ARBA00034078"/>
    </source>
</evidence>
<evidence type="ECO:0000313" key="10">
    <source>
        <dbReference type="Proteomes" id="UP000319160"/>
    </source>
</evidence>
<evidence type="ECO:0000256" key="6">
    <source>
        <dbReference type="SAM" id="MobiDB-lite"/>
    </source>
</evidence>
<dbReference type="OrthoDB" id="5425848at2759"/>
<organism evidence="9 10">
    <name type="scientific">Xylaria flabelliformis</name>
    <dbReference type="NCBI Taxonomy" id="2512241"/>
    <lineage>
        <taxon>Eukaryota</taxon>
        <taxon>Fungi</taxon>
        <taxon>Dikarya</taxon>
        <taxon>Ascomycota</taxon>
        <taxon>Pezizomycotina</taxon>
        <taxon>Sordariomycetes</taxon>
        <taxon>Xylariomycetidae</taxon>
        <taxon>Xylariales</taxon>
        <taxon>Xylariaceae</taxon>
        <taxon>Xylaria</taxon>
    </lineage>
</organism>
<evidence type="ECO:0000256" key="3">
    <source>
        <dbReference type="ARBA" id="ARBA00023004"/>
    </source>
</evidence>
<keyword evidence="4" id="KW-0411">Iron-sulfur</keyword>
<comment type="caution">
    <text evidence="9">The sequence shown here is derived from an EMBL/GenBank/DDBJ whole genome shotgun (WGS) entry which is preliminary data.</text>
</comment>
<accession>A0A553ID86</accession>
<gene>
    <name evidence="9" type="ORF">FHL15_000802</name>
</gene>
<feature type="region of interest" description="Disordered" evidence="6">
    <location>
        <begin position="502"/>
        <end position="524"/>
    </location>
</feature>
<keyword evidence="7" id="KW-0812">Transmembrane</keyword>
<evidence type="ECO:0000256" key="1">
    <source>
        <dbReference type="ARBA" id="ARBA00022714"/>
    </source>
</evidence>
<dbReference type="InterPro" id="IPR036922">
    <property type="entry name" value="Rieske_2Fe-2S_sf"/>
</dbReference>
<keyword evidence="10" id="KW-1185">Reference proteome</keyword>
<name>A0A553ID86_9PEZI</name>